<keyword evidence="1" id="KW-1133">Transmembrane helix</keyword>
<keyword evidence="1" id="KW-0812">Transmembrane</keyword>
<keyword evidence="3" id="KW-1185">Reference proteome</keyword>
<evidence type="ECO:0000313" key="2">
    <source>
        <dbReference type="EMBL" id="SLK03983.1"/>
    </source>
</evidence>
<evidence type="ECO:0000313" key="3">
    <source>
        <dbReference type="Proteomes" id="UP000190989"/>
    </source>
</evidence>
<dbReference type="EMBL" id="FVZE01000004">
    <property type="protein sequence ID" value="SLK03983.1"/>
    <property type="molecule type" value="Genomic_DNA"/>
</dbReference>
<feature type="transmembrane region" description="Helical" evidence="1">
    <location>
        <begin position="64"/>
        <end position="85"/>
    </location>
</feature>
<evidence type="ECO:0000256" key="1">
    <source>
        <dbReference type="SAM" id="Phobius"/>
    </source>
</evidence>
<gene>
    <name evidence="2" type="ORF">SAMN06295987_104319</name>
</gene>
<name>A0A1U6I7K3_9SPHN</name>
<reference evidence="3" key="1">
    <citation type="submission" date="2017-02" db="EMBL/GenBank/DDBJ databases">
        <authorList>
            <person name="Varghese N."/>
            <person name="Submissions S."/>
        </authorList>
    </citation>
    <scope>NUCLEOTIDE SEQUENCE [LARGE SCALE GENOMIC DNA]</scope>
    <source>
        <strain evidence="3">SM117</strain>
    </source>
</reference>
<protein>
    <submittedName>
        <fullName evidence="2">Uncharacterized protein</fullName>
    </submittedName>
</protein>
<accession>A0A1U6I7K3</accession>
<proteinExistence type="predicted"/>
<dbReference type="Proteomes" id="UP000190989">
    <property type="component" value="Unassembled WGS sequence"/>
</dbReference>
<organism evidence="2 3">
    <name type="scientific">Novosphingobium mathurense</name>
    <dbReference type="NCBI Taxonomy" id="428990"/>
    <lineage>
        <taxon>Bacteria</taxon>
        <taxon>Pseudomonadati</taxon>
        <taxon>Pseudomonadota</taxon>
        <taxon>Alphaproteobacteria</taxon>
        <taxon>Sphingomonadales</taxon>
        <taxon>Sphingomonadaceae</taxon>
        <taxon>Novosphingobium</taxon>
    </lineage>
</organism>
<dbReference type="STRING" id="428990.SAMN06295987_104319"/>
<dbReference type="AlphaFoldDB" id="A0A1U6I7K3"/>
<sequence>MTRPIATKADGRPAYEHFKGRTRQSHVNYERSIRQRYAELVADAREPVDLPESVSFLNDQQTGWMLGLAATAGALAVGAAFFVFLP</sequence>
<keyword evidence="1" id="KW-0472">Membrane</keyword>
<dbReference type="RefSeq" id="WP_079730957.1">
    <property type="nucleotide sequence ID" value="NZ_FVZE01000004.1"/>
</dbReference>